<dbReference type="EMBL" id="LR798224">
    <property type="protein sequence ID" value="CAB5194649.1"/>
    <property type="molecule type" value="Genomic_DNA"/>
</dbReference>
<reference evidence="2" key="1">
    <citation type="submission" date="2020-05" db="EMBL/GenBank/DDBJ databases">
        <authorList>
            <person name="Chiriac C."/>
            <person name="Salcher M."/>
            <person name="Ghai R."/>
            <person name="Kavagutti S V."/>
        </authorList>
    </citation>
    <scope>NUCLEOTIDE SEQUENCE</scope>
</reference>
<evidence type="ECO:0000256" key="1">
    <source>
        <dbReference type="SAM" id="MobiDB-lite"/>
    </source>
</evidence>
<protein>
    <submittedName>
        <fullName evidence="2">Uncharacterized protein</fullName>
    </submittedName>
</protein>
<evidence type="ECO:0000313" key="2">
    <source>
        <dbReference type="EMBL" id="CAB5194649.1"/>
    </source>
</evidence>
<feature type="region of interest" description="Disordered" evidence="1">
    <location>
        <begin position="221"/>
        <end position="241"/>
    </location>
</feature>
<accession>A0A6J7WI73</accession>
<gene>
    <name evidence="2" type="ORF">UFOVP176_24</name>
</gene>
<organism evidence="2">
    <name type="scientific">uncultured Caudovirales phage</name>
    <dbReference type="NCBI Taxonomy" id="2100421"/>
    <lineage>
        <taxon>Viruses</taxon>
        <taxon>Duplodnaviria</taxon>
        <taxon>Heunggongvirae</taxon>
        <taxon>Uroviricota</taxon>
        <taxon>Caudoviricetes</taxon>
        <taxon>Peduoviridae</taxon>
        <taxon>Maltschvirus</taxon>
        <taxon>Maltschvirus maltsch</taxon>
    </lineage>
</organism>
<proteinExistence type="predicted"/>
<name>A0A6J7WI73_9CAUD</name>
<sequence length="288" mass="31798">MADNLSLFGNLIEKGVQLYDKTQDRSKLPANQRVFLESTIDNVKTPITQAVLSKAEQDALKTLIVSRYEPLKGPMAEYKAILEKKLADDAQAVKTKNRDRMMYPEFKQQALKDLQAINGFFNGSLSPDFLELAAGKTNYERSHFLNQAGLYNAKYGKTGTPFNVPSNIQYTDYNKQNKTEADNTVGAGSTNPEAAIRTLLGRFNYSVDPNNNLIVNDTYDFNPHPGTGGTESTGGDPEASTDPIYTSLRLYAGEKLPPGQGRAVNMSVPLAPLQYRDPFGDPFKPSIK</sequence>